<evidence type="ECO:0000313" key="3">
    <source>
        <dbReference type="EMBL" id="KAF7191892.1"/>
    </source>
</evidence>
<feature type="domain" description="AB hydrolase-1" evidence="2">
    <location>
        <begin position="78"/>
        <end position="284"/>
    </location>
</feature>
<dbReference type="SUPFAM" id="SSF53474">
    <property type="entry name" value="alpha/beta-Hydrolases"/>
    <property type="match status" value="1"/>
</dbReference>
<feature type="signal peptide" evidence="1">
    <location>
        <begin position="1"/>
        <end position="19"/>
    </location>
</feature>
<dbReference type="Pfam" id="PF12697">
    <property type="entry name" value="Abhydrolase_6"/>
    <property type="match status" value="1"/>
</dbReference>
<dbReference type="EMBL" id="JABCIY010000155">
    <property type="protein sequence ID" value="KAF7191892.1"/>
    <property type="molecule type" value="Genomic_DNA"/>
</dbReference>
<dbReference type="Gene3D" id="3.40.50.1820">
    <property type="entry name" value="alpha/beta hydrolase"/>
    <property type="match status" value="1"/>
</dbReference>
<dbReference type="InterPro" id="IPR029058">
    <property type="entry name" value="AB_hydrolase_fold"/>
</dbReference>
<name>A0A8H6VIR0_9PEZI</name>
<reference evidence="3" key="1">
    <citation type="submission" date="2020-04" db="EMBL/GenBank/DDBJ databases">
        <title>Draft genome resource of the tomato pathogen Pseudocercospora fuligena.</title>
        <authorList>
            <person name="Zaccaron A."/>
        </authorList>
    </citation>
    <scope>NUCLEOTIDE SEQUENCE</scope>
    <source>
        <strain evidence="3">PF001</strain>
    </source>
</reference>
<dbReference type="Proteomes" id="UP000660729">
    <property type="component" value="Unassembled WGS sequence"/>
</dbReference>
<proteinExistence type="predicted"/>
<evidence type="ECO:0000259" key="2">
    <source>
        <dbReference type="Pfam" id="PF12697"/>
    </source>
</evidence>
<sequence length="296" mass="31442">MLTKAILPLLSLLPSSTFANPTYINGSSIGEAETLWPSQWIHTSQNATLRVLVQGNPSGPAITIFPSLKRDSGLDFDNLTLSLASSGWLVLRPQPRGILGSIGPMTNITQEDLTKDYIDVINALASNGKSFLLGHAAGAGTAQQIALAYPNQTLGVIFAAKASANAPANVTATALIASNLTSSDSERLAALERGFFAPGNNAGVWLDGFWENMPAATKSNSTGSSKIVEDVKILEIIAKEDPFRPTSSYSEMVDVAFPGQVYQVFVEGASHALFPEQPEKVAEAVLGWLEKQVGRK</sequence>
<evidence type="ECO:0000313" key="4">
    <source>
        <dbReference type="Proteomes" id="UP000660729"/>
    </source>
</evidence>
<protein>
    <recommendedName>
        <fullName evidence="2">AB hydrolase-1 domain-containing protein</fullName>
    </recommendedName>
</protein>
<organism evidence="3 4">
    <name type="scientific">Pseudocercospora fuligena</name>
    <dbReference type="NCBI Taxonomy" id="685502"/>
    <lineage>
        <taxon>Eukaryota</taxon>
        <taxon>Fungi</taxon>
        <taxon>Dikarya</taxon>
        <taxon>Ascomycota</taxon>
        <taxon>Pezizomycotina</taxon>
        <taxon>Dothideomycetes</taxon>
        <taxon>Dothideomycetidae</taxon>
        <taxon>Mycosphaerellales</taxon>
        <taxon>Mycosphaerellaceae</taxon>
        <taxon>Pseudocercospora</taxon>
    </lineage>
</organism>
<keyword evidence="4" id="KW-1185">Reference proteome</keyword>
<dbReference type="AlphaFoldDB" id="A0A8H6VIR0"/>
<comment type="caution">
    <text evidence="3">The sequence shown here is derived from an EMBL/GenBank/DDBJ whole genome shotgun (WGS) entry which is preliminary data.</text>
</comment>
<evidence type="ECO:0000256" key="1">
    <source>
        <dbReference type="SAM" id="SignalP"/>
    </source>
</evidence>
<gene>
    <name evidence="3" type="ORF">HII31_06937</name>
</gene>
<dbReference type="OrthoDB" id="408373at2759"/>
<keyword evidence="1" id="KW-0732">Signal</keyword>
<dbReference type="InterPro" id="IPR000073">
    <property type="entry name" value="AB_hydrolase_1"/>
</dbReference>
<feature type="chain" id="PRO_5034626548" description="AB hydrolase-1 domain-containing protein" evidence="1">
    <location>
        <begin position="20"/>
        <end position="296"/>
    </location>
</feature>
<accession>A0A8H6VIR0</accession>